<comment type="caution">
    <text evidence="1">The sequence shown here is derived from an EMBL/GenBank/DDBJ whole genome shotgun (WGS) entry which is preliminary data.</text>
</comment>
<gene>
    <name evidence="1" type="ORF">PR003_g13050</name>
</gene>
<evidence type="ECO:0008006" key="3">
    <source>
        <dbReference type="Google" id="ProtNLM"/>
    </source>
</evidence>
<reference evidence="1 2" key="1">
    <citation type="submission" date="2018-08" db="EMBL/GenBank/DDBJ databases">
        <title>Genomic investigation of the strawberry pathogen Phytophthora fragariae indicates pathogenicity is determined by transcriptional variation in three key races.</title>
        <authorList>
            <person name="Adams T.M."/>
            <person name="Armitage A.D."/>
            <person name="Sobczyk M.K."/>
            <person name="Bates H.J."/>
            <person name="Dunwell J.M."/>
            <person name="Nellist C.F."/>
            <person name="Harrison R.J."/>
        </authorList>
    </citation>
    <scope>NUCLEOTIDE SEQUENCE [LARGE SCALE GENOMIC DNA]</scope>
    <source>
        <strain evidence="1 2">SCRP333</strain>
    </source>
</reference>
<sequence length="217" mass="25296">MDTMSMMLALCAASQLPERRRRAVQLRGLRMRVHDEICRAEWQRMVRMRHYVTLHRLKDPRDASWMDTWLRGTDENFITTTSLCRQSFCMLLQRFKAFYSLPIYRPKGGRPRRLQKHHQVLGLLLAFYVGSMQRTSLCKEFGVPPSTLARVLNAAETALSRALHDFGPARIVWPSPERQKALARLVALRHLLIQFTWGFLDGKNLRVQQPPHPDDCS</sequence>
<keyword evidence="2" id="KW-1185">Reference proteome</keyword>
<dbReference type="PANTHER" id="PTHR48471:SF1">
    <property type="entry name" value="DDE TNP4 DOMAIN-CONTAINING PROTEIN"/>
    <property type="match status" value="1"/>
</dbReference>
<dbReference type="EMBL" id="QXFT01000809">
    <property type="protein sequence ID" value="KAE9335372.1"/>
    <property type="molecule type" value="Genomic_DNA"/>
</dbReference>
<evidence type="ECO:0000313" key="1">
    <source>
        <dbReference type="EMBL" id="KAE9335372.1"/>
    </source>
</evidence>
<protein>
    <recommendedName>
        <fullName evidence="3">DDE Tnp4 domain-containing protein</fullName>
    </recommendedName>
</protein>
<dbReference type="AlphaFoldDB" id="A0A6A4F6J8"/>
<accession>A0A6A4F6J8</accession>
<proteinExistence type="predicted"/>
<dbReference type="Proteomes" id="UP000434957">
    <property type="component" value="Unassembled WGS sequence"/>
</dbReference>
<organism evidence="1 2">
    <name type="scientific">Phytophthora rubi</name>
    <dbReference type="NCBI Taxonomy" id="129364"/>
    <lineage>
        <taxon>Eukaryota</taxon>
        <taxon>Sar</taxon>
        <taxon>Stramenopiles</taxon>
        <taxon>Oomycota</taxon>
        <taxon>Peronosporomycetes</taxon>
        <taxon>Peronosporales</taxon>
        <taxon>Peronosporaceae</taxon>
        <taxon>Phytophthora</taxon>
    </lineage>
</organism>
<evidence type="ECO:0000313" key="2">
    <source>
        <dbReference type="Proteomes" id="UP000434957"/>
    </source>
</evidence>
<dbReference type="PANTHER" id="PTHR48471">
    <property type="entry name" value="DDE TNP4 DOMAIN-CONTAINING PROTEIN"/>
    <property type="match status" value="1"/>
</dbReference>
<name>A0A6A4F6J8_9STRA</name>